<evidence type="ECO:0000256" key="1">
    <source>
        <dbReference type="SAM" id="MobiDB-lite"/>
    </source>
</evidence>
<dbReference type="Proteomes" id="UP000289738">
    <property type="component" value="Chromosome A03"/>
</dbReference>
<protein>
    <submittedName>
        <fullName evidence="2">Uncharacterized protein</fullName>
    </submittedName>
</protein>
<comment type="caution">
    <text evidence="2">The sequence shown here is derived from an EMBL/GenBank/DDBJ whole genome shotgun (WGS) entry which is preliminary data.</text>
</comment>
<dbReference type="AlphaFoldDB" id="A0A445E0R6"/>
<accession>A0A445E0R6</accession>
<evidence type="ECO:0000313" key="3">
    <source>
        <dbReference type="Proteomes" id="UP000289738"/>
    </source>
</evidence>
<gene>
    <name evidence="2" type="ORF">Ahy_A03g015599</name>
</gene>
<feature type="region of interest" description="Disordered" evidence="1">
    <location>
        <begin position="187"/>
        <end position="222"/>
    </location>
</feature>
<reference evidence="2 3" key="1">
    <citation type="submission" date="2019-01" db="EMBL/GenBank/DDBJ databases">
        <title>Sequencing of cultivated peanut Arachis hypogaea provides insights into genome evolution and oil improvement.</title>
        <authorList>
            <person name="Chen X."/>
        </authorList>
    </citation>
    <scope>NUCLEOTIDE SEQUENCE [LARGE SCALE GENOMIC DNA]</scope>
    <source>
        <strain evidence="3">cv. Fuhuasheng</strain>
        <tissue evidence="2">Leaves</tissue>
    </source>
</reference>
<feature type="compositionally biased region" description="Pro residues" evidence="1">
    <location>
        <begin position="193"/>
        <end position="205"/>
    </location>
</feature>
<organism evidence="2 3">
    <name type="scientific">Arachis hypogaea</name>
    <name type="common">Peanut</name>
    <dbReference type="NCBI Taxonomy" id="3818"/>
    <lineage>
        <taxon>Eukaryota</taxon>
        <taxon>Viridiplantae</taxon>
        <taxon>Streptophyta</taxon>
        <taxon>Embryophyta</taxon>
        <taxon>Tracheophyta</taxon>
        <taxon>Spermatophyta</taxon>
        <taxon>Magnoliopsida</taxon>
        <taxon>eudicotyledons</taxon>
        <taxon>Gunneridae</taxon>
        <taxon>Pentapetalae</taxon>
        <taxon>rosids</taxon>
        <taxon>fabids</taxon>
        <taxon>Fabales</taxon>
        <taxon>Fabaceae</taxon>
        <taxon>Papilionoideae</taxon>
        <taxon>50 kb inversion clade</taxon>
        <taxon>dalbergioids sensu lato</taxon>
        <taxon>Dalbergieae</taxon>
        <taxon>Pterocarpus clade</taxon>
        <taxon>Arachis</taxon>
    </lineage>
</organism>
<dbReference type="EMBL" id="SDMP01000003">
    <property type="protein sequence ID" value="RYR69065.1"/>
    <property type="molecule type" value="Genomic_DNA"/>
</dbReference>
<name>A0A445E0R6_ARAHY</name>
<keyword evidence="3" id="KW-1185">Reference proteome</keyword>
<sequence length="253" mass="27863">MKRSRARQRKQGVAAAEACCGGDGGVRNLQQKKKMRMAGIEQVPSQSALTLTPLTAATIFFQTPALTQTHTQREIREEKESCNQKRERATLLLLSSRLATAVASPPSHRRRERCVCERERERERGRGRGSCCELANRGSRVAVESAAPTAVVPVACVIDQGAPLTRLPPPLCLVIAIRAAVNKRREGRCFTPSPSPSPWVEPPSPRSAVKRNANGKENREAAVGDLEKMSPSCLRRLVVVFLLSVEEMIFKFL</sequence>
<proteinExistence type="predicted"/>
<evidence type="ECO:0000313" key="2">
    <source>
        <dbReference type="EMBL" id="RYR69065.1"/>
    </source>
</evidence>